<dbReference type="STRING" id="686624.SAMN04488242_1698"/>
<accession>A0A1G9KKG6</accession>
<dbReference type="RefSeq" id="WP_093251019.1">
    <property type="nucleotide sequence ID" value="NZ_FNGP01000003.1"/>
</dbReference>
<name>A0A1G9KKG6_9ACTN</name>
<dbReference type="EMBL" id="FNGP01000003">
    <property type="protein sequence ID" value="SDL50310.1"/>
    <property type="molecule type" value="Genomic_DNA"/>
</dbReference>
<protein>
    <submittedName>
        <fullName evidence="1">Uncharacterized protein</fullName>
    </submittedName>
</protein>
<dbReference type="InterPro" id="IPR027409">
    <property type="entry name" value="GroEL-like_apical_dom_sf"/>
</dbReference>
<gene>
    <name evidence="1" type="ORF">SAMN04488242_1698</name>
</gene>
<dbReference type="AlphaFoldDB" id="A0A1G9KKG6"/>
<dbReference type="OrthoDB" id="3729402at2"/>
<sequence>MAWLWLVGALFLGGALLVVAVTFDARRRRELERAASEVPLRGDERVDRHRPRYVTQEEIDALPRPSGAGGRPEGRRFDFGLAHPDLAADGGAATLEAPRVLMVEGDVTSMRQLLPVLGDGPLLLIADGLGEEVGRTLGANRRALGMPVLACEASPGDLIEVRDFVGGEILSGDDLRAGYTPASAFGHVAGASADARHTWLRK</sequence>
<evidence type="ECO:0000313" key="2">
    <source>
        <dbReference type="Proteomes" id="UP000199475"/>
    </source>
</evidence>
<organism evidence="1 2">
    <name type="scientific">Tessaracoccus oleiagri</name>
    <dbReference type="NCBI Taxonomy" id="686624"/>
    <lineage>
        <taxon>Bacteria</taxon>
        <taxon>Bacillati</taxon>
        <taxon>Actinomycetota</taxon>
        <taxon>Actinomycetes</taxon>
        <taxon>Propionibacteriales</taxon>
        <taxon>Propionibacteriaceae</taxon>
        <taxon>Tessaracoccus</taxon>
    </lineage>
</organism>
<reference evidence="1 2" key="1">
    <citation type="submission" date="2016-10" db="EMBL/GenBank/DDBJ databases">
        <authorList>
            <person name="de Groot N.N."/>
        </authorList>
    </citation>
    <scope>NUCLEOTIDE SEQUENCE [LARGE SCALE GENOMIC DNA]</scope>
    <source>
        <strain evidence="1 2">CGMCC 1.9159</strain>
    </source>
</reference>
<dbReference type="SUPFAM" id="SSF52029">
    <property type="entry name" value="GroEL apical domain-like"/>
    <property type="match status" value="1"/>
</dbReference>
<dbReference type="Proteomes" id="UP000199475">
    <property type="component" value="Unassembled WGS sequence"/>
</dbReference>
<evidence type="ECO:0000313" key="1">
    <source>
        <dbReference type="EMBL" id="SDL50310.1"/>
    </source>
</evidence>
<keyword evidence="2" id="KW-1185">Reference proteome</keyword>
<proteinExistence type="predicted"/>
<dbReference type="Gene3D" id="3.50.7.10">
    <property type="entry name" value="GroEL"/>
    <property type="match status" value="1"/>
</dbReference>